<dbReference type="AlphaFoldDB" id="A0A1D8PDC7"/>
<dbReference type="STRING" id="237561.A0A1D8PDC7"/>
<reference evidence="3 4" key="3">
    <citation type="journal article" date="2013" name="Genome Biol.">
        <title>Assembly of a phased diploid Candida albicans genome facilitates allele-specific measurements and provides a simple model for repeat and indel structure.</title>
        <authorList>
            <person name="Muzzey D."/>
            <person name="Schwartz K."/>
            <person name="Weissman J.S."/>
            <person name="Sherlock G."/>
        </authorList>
    </citation>
    <scope>NUCLEOTIDE SEQUENCE [LARGE SCALE GENOMIC DNA]</scope>
    <source>
        <strain evidence="4">SC5314 / ATCC MYA-2876</strain>
    </source>
</reference>
<evidence type="ECO:0000256" key="1">
    <source>
        <dbReference type="SAM" id="MobiDB-lite"/>
    </source>
</evidence>
<dbReference type="RefSeq" id="XP_712241.2">
    <property type="nucleotide sequence ID" value="XM_707148.2"/>
</dbReference>
<evidence type="ECO:0000313" key="4">
    <source>
        <dbReference type="Proteomes" id="UP000000559"/>
    </source>
</evidence>
<dbReference type="Proteomes" id="UP000000559">
    <property type="component" value="Chromosome 1"/>
</dbReference>
<keyword evidence="4" id="KW-1185">Reference proteome</keyword>
<accession>A0A1D8PDC7</accession>
<dbReference type="OrthoDB" id="4019734at2759"/>
<evidence type="ECO:0000313" key="2">
    <source>
        <dbReference type="CGD" id="CAL0000195654"/>
    </source>
</evidence>
<dbReference type="GeneID" id="3646133"/>
<sequence>MLGSTTKRILVNSSKGSIRFNSSNNSKNGGDAAKLNLSDLFKRIDQVSAKATEFKNKTSSSRSFEAGNRRPGWQRSENNNFTNNRAVRNNFNEGEQQQHQQIPRQHQQQREGNSQANFRGPRSNEFAPRSNTRPSRFPKTVDGERAPVARFNGRGDRPSGSNDRSFRRSTPRRNFIESKPEVHKPTVARPINSKQLTPVPLQPKVIAEDFFYGKVPSINATVASRLASIAKLSLNDSKYPYMLPKEVIDQAYPGQRNRFILQQNWKINPNEDVLKERVQTIVLGQTKDLEYKGKKTELASRTLHDININPNLNLEQKNTMFNIVNGLTDIKTIFKDAHWKKQASK</sequence>
<protein>
    <submittedName>
        <fullName evidence="3">Uncharacterized protein</fullName>
    </submittedName>
</protein>
<proteinExistence type="predicted"/>
<dbReference type="InParanoid" id="A0A1D8PDC7"/>
<feature type="compositionally biased region" description="Low complexity" evidence="1">
    <location>
        <begin position="78"/>
        <end position="106"/>
    </location>
</feature>
<reference evidence="3 4" key="1">
    <citation type="journal article" date="2004" name="Proc. Natl. Acad. Sci. U.S.A.">
        <title>The diploid genome sequence of Candida albicans.</title>
        <authorList>
            <person name="Jones T."/>
            <person name="Federspiel N.A."/>
            <person name="Chibana H."/>
            <person name="Dungan J."/>
            <person name="Kalman S."/>
            <person name="Magee B.B."/>
            <person name="Newport G."/>
            <person name="Thorstenson Y.R."/>
            <person name="Agabian N."/>
            <person name="Magee P.T."/>
            <person name="Davis R.W."/>
            <person name="Scherer S."/>
        </authorList>
    </citation>
    <scope>NUCLEOTIDE SEQUENCE [LARGE SCALE GENOMIC DNA]</scope>
    <source>
        <strain evidence="4">SC5314 / ATCC MYA-2876</strain>
    </source>
</reference>
<dbReference type="VEuPathDB" id="FungiDB:C1_04600C_A"/>
<reference evidence="3 4" key="2">
    <citation type="journal article" date="2007" name="Genome Biol.">
        <title>Assembly of the Candida albicans genome into sixteen supercontigs aligned on the eight chromosomes.</title>
        <authorList>
            <person name="van het Hoog M."/>
            <person name="Rast T.J."/>
            <person name="Martchenko M."/>
            <person name="Grindle S."/>
            <person name="Dignard D."/>
            <person name="Hogues H."/>
            <person name="Cuomo C."/>
            <person name="Berriman M."/>
            <person name="Scherer S."/>
            <person name="Magee B.B."/>
            <person name="Whiteway M."/>
            <person name="Chibana H."/>
            <person name="Nantel A."/>
            <person name="Magee P.T."/>
        </authorList>
    </citation>
    <scope>GENOME REANNOTATION</scope>
    <source>
        <strain evidence="4">SC5314 / ATCC MYA-2876</strain>
    </source>
</reference>
<dbReference type="KEGG" id="cal:CAALFM_C104600CA"/>
<organism evidence="3 4">
    <name type="scientific">Candida albicans (strain SC5314 / ATCC MYA-2876)</name>
    <name type="common">Yeast</name>
    <dbReference type="NCBI Taxonomy" id="237561"/>
    <lineage>
        <taxon>Eukaryota</taxon>
        <taxon>Fungi</taxon>
        <taxon>Dikarya</taxon>
        <taxon>Ascomycota</taxon>
        <taxon>Saccharomycotina</taxon>
        <taxon>Pichiomycetes</taxon>
        <taxon>Debaryomycetaceae</taxon>
        <taxon>Candida/Lodderomyces clade</taxon>
        <taxon>Candida</taxon>
    </lineage>
</organism>
<feature type="region of interest" description="Disordered" evidence="1">
    <location>
        <begin position="52"/>
        <end position="179"/>
    </location>
</feature>
<feature type="compositionally biased region" description="Basic and acidic residues" evidence="1">
    <location>
        <begin position="139"/>
        <end position="157"/>
    </location>
</feature>
<dbReference type="eggNOG" id="KOG3119">
    <property type="taxonomic scope" value="Eukaryota"/>
</dbReference>
<name>A0A1D8PDC7_CANAL</name>
<dbReference type="CGD" id="CAL0000195654">
    <property type="gene designation" value="orf19.14143"/>
</dbReference>
<evidence type="ECO:0000313" key="3">
    <source>
        <dbReference type="EMBL" id="AOW26134.1"/>
    </source>
</evidence>
<dbReference type="EMBL" id="CP017623">
    <property type="protein sequence ID" value="AOW26134.1"/>
    <property type="molecule type" value="Genomic_DNA"/>
</dbReference>
<gene>
    <name evidence="3" type="ordered locus">CAALFM_C104600CA</name>
    <name evidence="2" type="ordered locus">orf19.14143</name>
</gene>